<dbReference type="Pfam" id="PF01957">
    <property type="entry name" value="NfeD"/>
    <property type="match status" value="1"/>
</dbReference>
<evidence type="ECO:0000256" key="5">
    <source>
        <dbReference type="SAM" id="Phobius"/>
    </source>
</evidence>
<comment type="subcellular location">
    <subcellularLocation>
        <location evidence="1">Membrane</location>
        <topology evidence="1">Multi-pass membrane protein</topology>
    </subcellularLocation>
</comment>
<evidence type="ECO:0000256" key="4">
    <source>
        <dbReference type="ARBA" id="ARBA00023136"/>
    </source>
</evidence>
<accession>A0A645A675</accession>
<dbReference type="PANTHER" id="PTHR33507:SF3">
    <property type="entry name" value="INNER MEMBRANE PROTEIN YBBJ"/>
    <property type="match status" value="1"/>
</dbReference>
<evidence type="ECO:0000313" key="7">
    <source>
        <dbReference type="EMBL" id="MPM48675.1"/>
    </source>
</evidence>
<name>A0A645A675_9ZZZZ</name>
<reference evidence="7" key="1">
    <citation type="submission" date="2019-08" db="EMBL/GenBank/DDBJ databases">
        <authorList>
            <person name="Kucharzyk K."/>
            <person name="Murdoch R.W."/>
            <person name="Higgins S."/>
            <person name="Loffler F."/>
        </authorList>
    </citation>
    <scope>NUCLEOTIDE SEQUENCE</scope>
</reference>
<keyword evidence="3 5" id="KW-1133">Transmembrane helix</keyword>
<dbReference type="SUPFAM" id="SSF141322">
    <property type="entry name" value="NfeD domain-like"/>
    <property type="match status" value="1"/>
</dbReference>
<feature type="domain" description="NfeD-like C-terminal" evidence="6">
    <location>
        <begin position="81"/>
        <end position="140"/>
    </location>
</feature>
<sequence>MMIWIWLGAIVLFGLVEAATSGLVSIWFVAGAVAALVATILNVSVGVQFAIFLAVSAVALAATRPLVQKMKSGKTIPTNLDRVIGLTGKVTETVDNENALGAVYVDGKTWTARSADGTVLPEGSLVTISKMEGVKLFVEKNEILEGTR</sequence>
<feature type="transmembrane region" description="Helical" evidence="5">
    <location>
        <begin position="28"/>
        <end position="61"/>
    </location>
</feature>
<gene>
    <name evidence="7" type="ORF">SDC9_95401</name>
</gene>
<keyword evidence="4 5" id="KW-0472">Membrane</keyword>
<proteinExistence type="predicted"/>
<dbReference type="InterPro" id="IPR002810">
    <property type="entry name" value="NfeD-like_C"/>
</dbReference>
<dbReference type="EMBL" id="VSSQ01012202">
    <property type="protein sequence ID" value="MPM48675.1"/>
    <property type="molecule type" value="Genomic_DNA"/>
</dbReference>
<comment type="caution">
    <text evidence="7">The sequence shown here is derived from an EMBL/GenBank/DDBJ whole genome shotgun (WGS) entry which is preliminary data.</text>
</comment>
<protein>
    <recommendedName>
        <fullName evidence="6">NfeD-like C-terminal domain-containing protein</fullName>
    </recommendedName>
</protein>
<evidence type="ECO:0000256" key="2">
    <source>
        <dbReference type="ARBA" id="ARBA00022692"/>
    </source>
</evidence>
<evidence type="ECO:0000259" key="6">
    <source>
        <dbReference type="Pfam" id="PF01957"/>
    </source>
</evidence>
<dbReference type="InterPro" id="IPR012340">
    <property type="entry name" value="NA-bd_OB-fold"/>
</dbReference>
<dbReference type="InterPro" id="IPR052165">
    <property type="entry name" value="Membrane_assoc_protease"/>
</dbReference>
<dbReference type="AlphaFoldDB" id="A0A645A675"/>
<organism evidence="7">
    <name type="scientific">bioreactor metagenome</name>
    <dbReference type="NCBI Taxonomy" id="1076179"/>
    <lineage>
        <taxon>unclassified sequences</taxon>
        <taxon>metagenomes</taxon>
        <taxon>ecological metagenomes</taxon>
    </lineage>
</organism>
<keyword evidence="2 5" id="KW-0812">Transmembrane</keyword>
<dbReference type="PANTHER" id="PTHR33507">
    <property type="entry name" value="INNER MEMBRANE PROTEIN YBBJ"/>
    <property type="match status" value="1"/>
</dbReference>
<dbReference type="Gene3D" id="2.40.50.140">
    <property type="entry name" value="Nucleic acid-binding proteins"/>
    <property type="match status" value="1"/>
</dbReference>
<evidence type="ECO:0000256" key="3">
    <source>
        <dbReference type="ARBA" id="ARBA00022989"/>
    </source>
</evidence>
<dbReference type="GO" id="GO:0005886">
    <property type="term" value="C:plasma membrane"/>
    <property type="evidence" value="ECO:0007669"/>
    <property type="project" value="TreeGrafter"/>
</dbReference>
<evidence type="ECO:0000256" key="1">
    <source>
        <dbReference type="ARBA" id="ARBA00004141"/>
    </source>
</evidence>